<gene>
    <name evidence="4" type="ORF">NliqN6_5268</name>
</gene>
<organism evidence="4 5">
    <name type="scientific">Naganishia liquefaciens</name>
    <dbReference type="NCBI Taxonomy" id="104408"/>
    <lineage>
        <taxon>Eukaryota</taxon>
        <taxon>Fungi</taxon>
        <taxon>Dikarya</taxon>
        <taxon>Basidiomycota</taxon>
        <taxon>Agaricomycotina</taxon>
        <taxon>Tremellomycetes</taxon>
        <taxon>Filobasidiales</taxon>
        <taxon>Filobasidiaceae</taxon>
        <taxon>Naganishia</taxon>
    </lineage>
</organism>
<evidence type="ECO:0000256" key="1">
    <source>
        <dbReference type="SAM" id="Coils"/>
    </source>
</evidence>
<accession>A0A8H3TXS4</accession>
<evidence type="ECO:0000313" key="4">
    <source>
        <dbReference type="EMBL" id="GHJ88866.1"/>
    </source>
</evidence>
<evidence type="ECO:0000256" key="2">
    <source>
        <dbReference type="SAM" id="MobiDB-lite"/>
    </source>
</evidence>
<dbReference type="Proteomes" id="UP000620104">
    <property type="component" value="Unassembled WGS sequence"/>
</dbReference>
<feature type="region of interest" description="Disordered" evidence="2">
    <location>
        <begin position="1"/>
        <end position="50"/>
    </location>
</feature>
<dbReference type="AlphaFoldDB" id="A0A8H3TXS4"/>
<feature type="compositionally biased region" description="Polar residues" evidence="2">
    <location>
        <begin position="12"/>
        <end position="22"/>
    </location>
</feature>
<proteinExistence type="predicted"/>
<sequence>MSTTARDPAPNATRQRQSFKNEASSSDAPASLSADPNKKVPRAEPRIKPPFANTSMNKFMTYLVFGVIAVSSFYIWRVTVWARDAGGYWALITGSGAAAKGAASAAASASSAAAAAAAMTATTSSGSKTARTAAAGKKAASSTAGAPADVQAQIFSLATALGVPLASLSDAIRPLIDPTVPNPVEEVKRLREQLELTKNLHEQQVHQKEEAIEEEQIKKPGVLDLIEEAFLD</sequence>
<protein>
    <submittedName>
        <fullName evidence="4">Uncharacterized protein</fullName>
    </submittedName>
</protein>
<keyword evidence="3" id="KW-1133">Transmembrane helix</keyword>
<keyword evidence="5" id="KW-1185">Reference proteome</keyword>
<feature type="compositionally biased region" description="Low complexity" evidence="2">
    <location>
        <begin position="23"/>
        <end position="35"/>
    </location>
</feature>
<feature type="compositionally biased region" description="Basic and acidic residues" evidence="2">
    <location>
        <begin position="36"/>
        <end position="47"/>
    </location>
</feature>
<keyword evidence="3" id="KW-0812">Transmembrane</keyword>
<dbReference type="OrthoDB" id="3199651at2759"/>
<evidence type="ECO:0000256" key="3">
    <source>
        <dbReference type="SAM" id="Phobius"/>
    </source>
</evidence>
<keyword evidence="1" id="KW-0175">Coiled coil</keyword>
<feature type="coiled-coil region" evidence="1">
    <location>
        <begin position="184"/>
        <end position="218"/>
    </location>
</feature>
<reference evidence="4" key="1">
    <citation type="submission" date="2020-07" db="EMBL/GenBank/DDBJ databases">
        <title>Draft Genome Sequence of a Deep-Sea Yeast, Naganishia (Cryptococcus) liquefaciens strain N6.</title>
        <authorList>
            <person name="Han Y.W."/>
            <person name="Kajitani R."/>
            <person name="Morimoto H."/>
            <person name="Parhat M."/>
            <person name="Tsubouchi H."/>
            <person name="Bakenova O."/>
            <person name="Ogata M."/>
            <person name="Argunhan B."/>
            <person name="Aoki R."/>
            <person name="Kajiwara S."/>
            <person name="Itoh T."/>
            <person name="Iwasaki H."/>
        </authorList>
    </citation>
    <scope>NUCLEOTIDE SEQUENCE</scope>
    <source>
        <strain evidence="4">N6</strain>
    </source>
</reference>
<feature type="transmembrane region" description="Helical" evidence="3">
    <location>
        <begin position="59"/>
        <end position="76"/>
    </location>
</feature>
<name>A0A8H3TXS4_9TREE</name>
<evidence type="ECO:0000313" key="5">
    <source>
        <dbReference type="Proteomes" id="UP000620104"/>
    </source>
</evidence>
<dbReference type="EMBL" id="BLZA01000032">
    <property type="protein sequence ID" value="GHJ88866.1"/>
    <property type="molecule type" value="Genomic_DNA"/>
</dbReference>
<comment type="caution">
    <text evidence="4">The sequence shown here is derived from an EMBL/GenBank/DDBJ whole genome shotgun (WGS) entry which is preliminary data.</text>
</comment>
<keyword evidence="3" id="KW-0472">Membrane</keyword>